<name>A0A8J7M301_9BACT</name>
<keyword evidence="1" id="KW-0812">Transmembrane</keyword>
<dbReference type="AlphaFoldDB" id="A0A8J7M301"/>
<dbReference type="PROSITE" id="PS51257">
    <property type="entry name" value="PROKAR_LIPOPROTEIN"/>
    <property type="match status" value="1"/>
</dbReference>
<keyword evidence="4" id="KW-1185">Reference proteome</keyword>
<organism evidence="3 4">
    <name type="scientific">Geomesophilobacter sediminis</name>
    <dbReference type="NCBI Taxonomy" id="2798584"/>
    <lineage>
        <taxon>Bacteria</taxon>
        <taxon>Pseudomonadati</taxon>
        <taxon>Thermodesulfobacteriota</taxon>
        <taxon>Desulfuromonadia</taxon>
        <taxon>Geobacterales</taxon>
        <taxon>Geobacteraceae</taxon>
        <taxon>Geomesophilobacter</taxon>
    </lineage>
</organism>
<dbReference type="Pfam" id="PF13441">
    <property type="entry name" value="Gly-zipper_YMGG"/>
    <property type="match status" value="1"/>
</dbReference>
<evidence type="ECO:0000313" key="3">
    <source>
        <dbReference type="EMBL" id="MBJ6727800.1"/>
    </source>
</evidence>
<evidence type="ECO:0000256" key="1">
    <source>
        <dbReference type="SAM" id="Phobius"/>
    </source>
</evidence>
<comment type="caution">
    <text evidence="3">The sequence shown here is derived from an EMBL/GenBank/DDBJ whole genome shotgun (WGS) entry which is preliminary data.</text>
</comment>
<feature type="transmembrane region" description="Helical" evidence="1">
    <location>
        <begin position="52"/>
        <end position="70"/>
    </location>
</feature>
<accession>A0A8J7M301</accession>
<gene>
    <name evidence="3" type="ORF">JFN93_24085</name>
</gene>
<proteinExistence type="predicted"/>
<evidence type="ECO:0000313" key="4">
    <source>
        <dbReference type="Proteomes" id="UP000636888"/>
    </source>
</evidence>
<keyword evidence="1" id="KW-0472">Membrane</keyword>
<reference evidence="3" key="1">
    <citation type="submission" date="2020-12" db="EMBL/GenBank/DDBJ databases">
        <title>Geomonas sp. Red875, isolated from river sediment.</title>
        <authorList>
            <person name="Xu Z."/>
            <person name="Zhang Z."/>
            <person name="Masuda Y."/>
            <person name="Itoh H."/>
            <person name="Senoo K."/>
        </authorList>
    </citation>
    <scope>NUCLEOTIDE SEQUENCE</scope>
    <source>
        <strain evidence="3">Red875</strain>
    </source>
</reference>
<feature type="domain" description="YMGG-like Gly-zipper" evidence="2">
    <location>
        <begin position="27"/>
        <end position="71"/>
    </location>
</feature>
<dbReference type="RefSeq" id="WP_199386941.1">
    <property type="nucleotide sequence ID" value="NZ_JAEMHM010000030.1"/>
</dbReference>
<evidence type="ECO:0000259" key="2">
    <source>
        <dbReference type="Pfam" id="PF13441"/>
    </source>
</evidence>
<dbReference type="Proteomes" id="UP000636888">
    <property type="component" value="Unassembled WGS sequence"/>
</dbReference>
<keyword evidence="1" id="KW-1133">Transmembrane helix</keyword>
<dbReference type="EMBL" id="JAEMHM010000030">
    <property type="protein sequence ID" value="MBJ6727800.1"/>
    <property type="molecule type" value="Genomic_DNA"/>
</dbReference>
<protein>
    <recommendedName>
        <fullName evidence="2">YMGG-like Gly-zipper domain-containing protein</fullName>
    </recommendedName>
</protein>
<sequence length="80" mass="7621">MRLLRNGVLVAALALMSGCAGMSRQQQSTLSGGAIGAAGGALVGGVVGGSPAVGAALGGAAGALTGFILGDQGGRYRHRR</sequence>
<dbReference type="InterPro" id="IPR027367">
    <property type="entry name" value="Gly-zipper_YMGG"/>
</dbReference>